<gene>
    <name evidence="1" type="ORF">CEPIT_LOCUS13546</name>
</gene>
<keyword evidence="2" id="KW-1185">Reference proteome</keyword>
<organism evidence="1 2">
    <name type="scientific">Cuscuta epithymum</name>
    <dbReference type="NCBI Taxonomy" id="186058"/>
    <lineage>
        <taxon>Eukaryota</taxon>
        <taxon>Viridiplantae</taxon>
        <taxon>Streptophyta</taxon>
        <taxon>Embryophyta</taxon>
        <taxon>Tracheophyta</taxon>
        <taxon>Spermatophyta</taxon>
        <taxon>Magnoliopsida</taxon>
        <taxon>eudicotyledons</taxon>
        <taxon>Gunneridae</taxon>
        <taxon>Pentapetalae</taxon>
        <taxon>asterids</taxon>
        <taxon>lamiids</taxon>
        <taxon>Solanales</taxon>
        <taxon>Convolvulaceae</taxon>
        <taxon>Cuscuteae</taxon>
        <taxon>Cuscuta</taxon>
        <taxon>Cuscuta subgen. Cuscuta</taxon>
    </lineage>
</organism>
<accession>A0AAV0D9B4</accession>
<sequence>MMSALKQRTMLRAHGEIISDMVVQCCNWDENTCSQIVSISKMLFKADIEGLIYIGKGEADRGLENLDTMNKKPGAVFVNDVTKQNDTLVDQATVGEKSKDDFHNYLANIKAEFQLFQKKLGHKMQQKAQEKQIHLVQQSNRVAHKPSEEEGFTFVVSKKSKVAMNQHL</sequence>
<evidence type="ECO:0000313" key="2">
    <source>
        <dbReference type="Proteomes" id="UP001152523"/>
    </source>
</evidence>
<proteinExistence type="predicted"/>
<protein>
    <submittedName>
        <fullName evidence="1">Uncharacterized protein</fullName>
    </submittedName>
</protein>
<name>A0AAV0D9B4_9ASTE</name>
<comment type="caution">
    <text evidence="1">The sequence shown here is derived from an EMBL/GenBank/DDBJ whole genome shotgun (WGS) entry which is preliminary data.</text>
</comment>
<dbReference type="EMBL" id="CAMAPF010000085">
    <property type="protein sequence ID" value="CAH9095945.1"/>
    <property type="molecule type" value="Genomic_DNA"/>
</dbReference>
<reference evidence="1" key="1">
    <citation type="submission" date="2022-07" db="EMBL/GenBank/DDBJ databases">
        <authorList>
            <person name="Macas J."/>
            <person name="Novak P."/>
            <person name="Neumann P."/>
        </authorList>
    </citation>
    <scope>NUCLEOTIDE SEQUENCE</scope>
</reference>
<dbReference type="Proteomes" id="UP001152523">
    <property type="component" value="Unassembled WGS sequence"/>
</dbReference>
<dbReference type="AlphaFoldDB" id="A0AAV0D9B4"/>
<evidence type="ECO:0000313" key="1">
    <source>
        <dbReference type="EMBL" id="CAH9095945.1"/>
    </source>
</evidence>